<protein>
    <submittedName>
        <fullName evidence="4">Phosphoribosylglycinamide formyltransferase 2</fullName>
    </submittedName>
</protein>
<dbReference type="GO" id="GO:0046872">
    <property type="term" value="F:metal ion binding"/>
    <property type="evidence" value="ECO:0007669"/>
    <property type="project" value="InterPro"/>
</dbReference>
<evidence type="ECO:0000313" key="5">
    <source>
        <dbReference type="Proteomes" id="UP000597444"/>
    </source>
</evidence>
<sequence>MTTNPRKTTPDPPTNTSFKGRPNSRHRASIRILLSEGSSLSARQTITALGESGYHLDVCDPNPLCISRFSRFIRHHYRCPAVGTDPLGYLAFVLDHLSQQRYDVLLPVHEQAFLFARVQDQLPSDVGVALAPFDAFVQVQGKVAFARMMERLCLPQPPTRIVRSRAELEAMDRFPCYLKTDYSTAGRGVWRVTDGSERARAVFELEQQGLLDGTRELVVQEEAAGRLCQAQAVFAHGTLLAAHCTQTRGVSVGGGHAARMSVDHSQVADHLATLGQVLRWHGPLALDYLFNEGTSSPTYIECNPRLVEPMNATLSGVNLADLTVRVALREQGRASETIRGHFGIRSHSLLAILLGIADHGGSRRELLRTIRENLQGRGIFAQSREDLTPVRMDPPSLIPLGMVTGQLLLNPRTAHHISTGAVNSYSLTAAAVETITSLDGK</sequence>
<feature type="region of interest" description="Disordered" evidence="2">
    <location>
        <begin position="1"/>
        <end position="25"/>
    </location>
</feature>
<dbReference type="AlphaFoldDB" id="A0A8J3J462"/>
<dbReference type="RefSeq" id="WP_220210918.1">
    <property type="nucleotide sequence ID" value="NZ_BNJK01000002.1"/>
</dbReference>
<evidence type="ECO:0000256" key="1">
    <source>
        <dbReference type="PROSITE-ProRule" id="PRU00409"/>
    </source>
</evidence>
<gene>
    <name evidence="4" type="primary">acc</name>
    <name evidence="4" type="ORF">KSF_104490</name>
</gene>
<dbReference type="Gene3D" id="3.30.470.20">
    <property type="entry name" value="ATP-grasp fold, B domain"/>
    <property type="match status" value="1"/>
</dbReference>
<evidence type="ECO:0000256" key="2">
    <source>
        <dbReference type="SAM" id="MobiDB-lite"/>
    </source>
</evidence>
<reference evidence="4" key="1">
    <citation type="submission" date="2020-10" db="EMBL/GenBank/DDBJ databases">
        <title>Taxonomic study of unclassified bacteria belonging to the class Ktedonobacteria.</title>
        <authorList>
            <person name="Yabe S."/>
            <person name="Wang C.M."/>
            <person name="Zheng Y."/>
            <person name="Sakai Y."/>
            <person name="Cavaletti L."/>
            <person name="Monciardini P."/>
            <person name="Donadio S."/>
        </authorList>
    </citation>
    <scope>NUCLEOTIDE SEQUENCE</scope>
    <source>
        <strain evidence="4">ID150040</strain>
    </source>
</reference>
<name>A0A8J3J462_9CHLR</name>
<dbReference type="SUPFAM" id="SSF56059">
    <property type="entry name" value="Glutathione synthetase ATP-binding domain-like"/>
    <property type="match status" value="1"/>
</dbReference>
<evidence type="ECO:0000313" key="4">
    <source>
        <dbReference type="EMBL" id="GHP00402.1"/>
    </source>
</evidence>
<evidence type="ECO:0000259" key="3">
    <source>
        <dbReference type="PROSITE" id="PS50975"/>
    </source>
</evidence>
<dbReference type="GO" id="GO:0005524">
    <property type="term" value="F:ATP binding"/>
    <property type="evidence" value="ECO:0007669"/>
    <property type="project" value="UniProtKB-UniRule"/>
</dbReference>
<comment type="caution">
    <text evidence="4">The sequence shown here is derived from an EMBL/GenBank/DDBJ whole genome shotgun (WGS) entry which is preliminary data.</text>
</comment>
<organism evidence="4 5">
    <name type="scientific">Reticulibacter mediterranei</name>
    <dbReference type="NCBI Taxonomy" id="2778369"/>
    <lineage>
        <taxon>Bacteria</taxon>
        <taxon>Bacillati</taxon>
        <taxon>Chloroflexota</taxon>
        <taxon>Ktedonobacteria</taxon>
        <taxon>Ktedonobacterales</taxon>
        <taxon>Reticulibacteraceae</taxon>
        <taxon>Reticulibacter</taxon>
    </lineage>
</organism>
<dbReference type="EMBL" id="BNJK01000002">
    <property type="protein sequence ID" value="GHP00402.1"/>
    <property type="molecule type" value="Genomic_DNA"/>
</dbReference>
<keyword evidence="1" id="KW-0547">Nucleotide-binding</keyword>
<keyword evidence="5" id="KW-1185">Reference proteome</keyword>
<keyword evidence="1" id="KW-0067">ATP-binding</keyword>
<feature type="domain" description="ATP-grasp" evidence="3">
    <location>
        <begin position="146"/>
        <end position="328"/>
    </location>
</feature>
<proteinExistence type="predicted"/>
<dbReference type="Proteomes" id="UP000597444">
    <property type="component" value="Unassembled WGS sequence"/>
</dbReference>
<dbReference type="InterPro" id="IPR011761">
    <property type="entry name" value="ATP-grasp"/>
</dbReference>
<dbReference type="PROSITE" id="PS50975">
    <property type="entry name" value="ATP_GRASP"/>
    <property type="match status" value="1"/>
</dbReference>
<accession>A0A8J3J462</accession>